<feature type="transmembrane region" description="Helical" evidence="10">
    <location>
        <begin position="210"/>
        <end position="230"/>
    </location>
</feature>
<dbReference type="RefSeq" id="WP_109763750.1">
    <property type="nucleotide sequence ID" value="NZ_QGGU01000007.1"/>
</dbReference>
<dbReference type="NCBIfam" id="TIGR00353">
    <property type="entry name" value="nrfE"/>
    <property type="match status" value="1"/>
</dbReference>
<evidence type="ECO:0000256" key="1">
    <source>
        <dbReference type="ARBA" id="ARBA00004429"/>
    </source>
</evidence>
<dbReference type="GO" id="GO:0005886">
    <property type="term" value="C:plasma membrane"/>
    <property type="evidence" value="ECO:0007669"/>
    <property type="project" value="UniProtKB-SubCell"/>
</dbReference>
<dbReference type="PRINTS" id="PR01410">
    <property type="entry name" value="CCBIOGENESIS"/>
</dbReference>
<feature type="transmembrane region" description="Helical" evidence="10">
    <location>
        <begin position="450"/>
        <end position="469"/>
    </location>
</feature>
<dbReference type="AlphaFoldDB" id="A0A316FM60"/>
<evidence type="ECO:0000256" key="9">
    <source>
        <dbReference type="ARBA" id="ARBA00037230"/>
    </source>
</evidence>
<dbReference type="PRINTS" id="PR01411">
    <property type="entry name" value="CCMFBIOGNSIS"/>
</dbReference>
<sequence length="651" mass="72918">MIIEIAHFCLILAFFVAVFASVLPLWGSFYKNNALIRMARPAALIQFGLVFISFIGLVHAFVVDDFTVAYVANHSYSKLPLGFKMSAVWGAHEGSMLLWIVILTGWSAAVALFSRQLPEKAVARVLAVMAIISVGFLSFSLFTSNPFERLLPYFPVDGRDLNPLLQDFGFIIHPPFLYMGYVGFSVAFAFAIAALIGGELDSAWARWSRPWTLAAWVFLTIGIALGSWWAYYELGWGGWWFWDPVENASFMPWLTGTALIHTLAASEKRGVFKSWTVFLALLTFSLSLLGTFIVRSGVITSVHSFAQDPVRGLYILIFLGIVVVSALTLFVFRGSAVKSTGRYQLISKETFLLFNNLLLVFALLVVLFGTLYPLIMEAFDRSISVGSPYFNKVFPIFVFPLLLLLGIGHWLHWKKHPVDKLLKTARNILLIALSVLIIVSYWLYSFADTITWIGMFISAWIISSLLYDIAEKTKHGTSRIAALKKLKASFWGMQFAHSGIAVMLVGILLVSSNSSEKLIQFAPGETYQFDEYSIKFNGLKQVEGPNYTATRGVFLVLENDNAFTLLSEKRKYTASGQIMTEAGIDAGFTRDVYISLGEPLNDRSWSVRIYIKSFVRWIWLGAILMAIGGLLSVTDKRYRLKLKSKEVNNAV</sequence>
<feature type="transmembrane region" description="Helical" evidence="10">
    <location>
        <begin position="614"/>
        <end position="633"/>
    </location>
</feature>
<comment type="subcellular location">
    <subcellularLocation>
        <location evidence="1">Cell inner membrane</location>
        <topology evidence="1">Multi-pass membrane protein</topology>
    </subcellularLocation>
</comment>
<keyword evidence="7 10" id="KW-1133">Transmembrane helix</keyword>
<dbReference type="InterPro" id="IPR003568">
    <property type="entry name" value="Cyt_c_biogenesis_CcmF"/>
</dbReference>
<organism evidence="13 14">
    <name type="scientific">Pleionea mediterranea</name>
    <dbReference type="NCBI Taxonomy" id="523701"/>
    <lineage>
        <taxon>Bacteria</taxon>
        <taxon>Pseudomonadati</taxon>
        <taxon>Pseudomonadota</taxon>
        <taxon>Gammaproteobacteria</taxon>
        <taxon>Oceanospirillales</taxon>
        <taxon>Pleioneaceae</taxon>
        <taxon>Pleionea</taxon>
    </lineage>
</organism>
<evidence type="ECO:0000259" key="11">
    <source>
        <dbReference type="Pfam" id="PF01578"/>
    </source>
</evidence>
<dbReference type="Pfam" id="PF01578">
    <property type="entry name" value="Cytochrom_C_asm"/>
    <property type="match status" value="1"/>
</dbReference>
<evidence type="ECO:0000256" key="3">
    <source>
        <dbReference type="ARBA" id="ARBA00022475"/>
    </source>
</evidence>
<keyword evidence="6" id="KW-0201">Cytochrome c-type biogenesis</keyword>
<dbReference type="PANTHER" id="PTHR43653">
    <property type="entry name" value="CYTOCHROME C ASSEMBLY PROTEIN-RELATED"/>
    <property type="match status" value="1"/>
</dbReference>
<evidence type="ECO:0000313" key="13">
    <source>
        <dbReference type="EMBL" id="PWK49968.1"/>
    </source>
</evidence>
<evidence type="ECO:0000256" key="5">
    <source>
        <dbReference type="ARBA" id="ARBA00022692"/>
    </source>
</evidence>
<dbReference type="PANTHER" id="PTHR43653:SF1">
    <property type="entry name" value="CYTOCHROME C-TYPE BIOGENESIS PROTEIN CCMF"/>
    <property type="match status" value="1"/>
</dbReference>
<dbReference type="InterPro" id="IPR003567">
    <property type="entry name" value="Cyt_c_biogenesis"/>
</dbReference>
<dbReference type="NCBIfam" id="NF007691">
    <property type="entry name" value="PRK10369.1"/>
    <property type="match status" value="1"/>
</dbReference>
<dbReference type="GO" id="GO:0015232">
    <property type="term" value="F:heme transmembrane transporter activity"/>
    <property type="evidence" value="ECO:0007669"/>
    <property type="project" value="InterPro"/>
</dbReference>
<comment type="function">
    <text evidence="9">Required for the biogenesis of c-type cytochromes. Possible subunit of a heme lyase.</text>
</comment>
<feature type="transmembrane region" description="Helical" evidence="10">
    <location>
        <begin position="425"/>
        <end position="444"/>
    </location>
</feature>
<feature type="transmembrane region" description="Helical" evidence="10">
    <location>
        <begin position="275"/>
        <end position="293"/>
    </location>
</feature>
<proteinExistence type="inferred from homology"/>
<keyword evidence="5 10" id="KW-0812">Transmembrane</keyword>
<feature type="transmembrane region" description="Helical" evidence="10">
    <location>
        <begin position="353"/>
        <end position="374"/>
    </location>
</feature>
<dbReference type="Proteomes" id="UP000245790">
    <property type="component" value="Unassembled WGS sequence"/>
</dbReference>
<keyword evidence="4" id="KW-0997">Cell inner membrane</keyword>
<feature type="transmembrane region" description="Helical" evidence="10">
    <location>
        <begin position="250"/>
        <end position="266"/>
    </location>
</feature>
<feature type="domain" description="Cytochrome c-type biogenesis protein CcmF C-terminal" evidence="12">
    <location>
        <begin position="316"/>
        <end position="636"/>
    </location>
</feature>
<dbReference type="GO" id="GO:0017004">
    <property type="term" value="P:cytochrome complex assembly"/>
    <property type="evidence" value="ECO:0007669"/>
    <property type="project" value="UniProtKB-KW"/>
</dbReference>
<feature type="transmembrane region" description="Helical" evidence="10">
    <location>
        <begin position="121"/>
        <end position="142"/>
    </location>
</feature>
<protein>
    <submittedName>
        <fullName evidence="13">Cytochrome c-type biogenesis protein CcmF</fullName>
    </submittedName>
</protein>
<keyword evidence="8 10" id="KW-0472">Membrane</keyword>
<evidence type="ECO:0000256" key="10">
    <source>
        <dbReference type="SAM" id="Phobius"/>
    </source>
</evidence>
<gene>
    <name evidence="13" type="ORF">C8D97_107133</name>
</gene>
<accession>A0A316FM60</accession>
<feature type="transmembrane region" description="Helical" evidence="10">
    <location>
        <begin position="394"/>
        <end position="413"/>
    </location>
</feature>
<dbReference type="GO" id="GO:0020037">
    <property type="term" value="F:heme binding"/>
    <property type="evidence" value="ECO:0007669"/>
    <property type="project" value="InterPro"/>
</dbReference>
<evidence type="ECO:0000256" key="2">
    <source>
        <dbReference type="ARBA" id="ARBA00009186"/>
    </source>
</evidence>
<comment type="caution">
    <text evidence="13">The sequence shown here is derived from an EMBL/GenBank/DDBJ whole genome shotgun (WGS) entry which is preliminary data.</text>
</comment>
<feature type="transmembrane region" description="Helical" evidence="10">
    <location>
        <begin position="6"/>
        <end position="30"/>
    </location>
</feature>
<feature type="transmembrane region" description="Helical" evidence="10">
    <location>
        <begin position="490"/>
        <end position="510"/>
    </location>
</feature>
<evidence type="ECO:0000256" key="8">
    <source>
        <dbReference type="ARBA" id="ARBA00023136"/>
    </source>
</evidence>
<feature type="domain" description="Cytochrome c assembly protein" evidence="11">
    <location>
        <begin position="89"/>
        <end position="296"/>
    </location>
</feature>
<dbReference type="InterPro" id="IPR002541">
    <property type="entry name" value="Cyt_c_assembly"/>
</dbReference>
<evidence type="ECO:0000259" key="12">
    <source>
        <dbReference type="Pfam" id="PF16327"/>
    </source>
</evidence>
<dbReference type="Pfam" id="PF16327">
    <property type="entry name" value="CcmF_C"/>
    <property type="match status" value="1"/>
</dbReference>
<dbReference type="EMBL" id="QGGU01000007">
    <property type="protein sequence ID" value="PWK49968.1"/>
    <property type="molecule type" value="Genomic_DNA"/>
</dbReference>
<keyword evidence="3" id="KW-1003">Cell membrane</keyword>
<feature type="transmembrane region" description="Helical" evidence="10">
    <location>
        <begin position="96"/>
        <end position="114"/>
    </location>
</feature>
<feature type="transmembrane region" description="Helical" evidence="10">
    <location>
        <begin position="176"/>
        <end position="198"/>
    </location>
</feature>
<keyword evidence="14" id="KW-1185">Reference proteome</keyword>
<feature type="transmembrane region" description="Helical" evidence="10">
    <location>
        <begin position="313"/>
        <end position="332"/>
    </location>
</feature>
<evidence type="ECO:0000313" key="14">
    <source>
        <dbReference type="Proteomes" id="UP000245790"/>
    </source>
</evidence>
<feature type="transmembrane region" description="Helical" evidence="10">
    <location>
        <begin position="42"/>
        <end position="62"/>
    </location>
</feature>
<evidence type="ECO:0000256" key="6">
    <source>
        <dbReference type="ARBA" id="ARBA00022748"/>
    </source>
</evidence>
<dbReference type="OrthoDB" id="9761451at2"/>
<evidence type="ECO:0000256" key="7">
    <source>
        <dbReference type="ARBA" id="ARBA00022989"/>
    </source>
</evidence>
<comment type="similarity">
    <text evidence="2">Belongs to the CcmF/CycK/Ccl1/NrfE/CcsA family.</text>
</comment>
<name>A0A316FM60_9GAMM</name>
<dbReference type="InterPro" id="IPR032523">
    <property type="entry name" value="CcmF_C"/>
</dbReference>
<reference evidence="13 14" key="1">
    <citation type="submission" date="2018-05" db="EMBL/GenBank/DDBJ databases">
        <title>Genomic Encyclopedia of Type Strains, Phase IV (KMG-IV): sequencing the most valuable type-strain genomes for metagenomic binning, comparative biology and taxonomic classification.</title>
        <authorList>
            <person name="Goeker M."/>
        </authorList>
    </citation>
    <scope>NUCLEOTIDE SEQUENCE [LARGE SCALE GENOMIC DNA]</scope>
    <source>
        <strain evidence="13 14">DSM 25350</strain>
    </source>
</reference>
<evidence type="ECO:0000256" key="4">
    <source>
        <dbReference type="ARBA" id="ARBA00022519"/>
    </source>
</evidence>